<evidence type="ECO:0000313" key="10">
    <source>
        <dbReference type="EMBL" id="EGI70705.1"/>
    </source>
</evidence>
<evidence type="ECO:0000259" key="9">
    <source>
        <dbReference type="Pfam" id="PF02434"/>
    </source>
</evidence>
<dbReference type="eggNOG" id="ENOG502SWKY">
    <property type="taxonomic scope" value="Eukaryota"/>
</dbReference>
<dbReference type="EMBL" id="GL887596">
    <property type="protein sequence ID" value="EGI70705.1"/>
    <property type="molecule type" value="Genomic_DNA"/>
</dbReference>
<keyword evidence="2" id="KW-0328">Glycosyltransferase</keyword>
<reference evidence="10" key="1">
    <citation type="submission" date="2011-02" db="EMBL/GenBank/DDBJ databases">
        <title>The genome of the leaf-cutting ant Acromyrmex echinatior suggests key adaptations to social evolution and fungus farming.</title>
        <authorList>
            <person name="Nygaard S."/>
            <person name="Zhang G."/>
        </authorList>
    </citation>
    <scope>NUCLEOTIDE SEQUENCE</scope>
</reference>
<dbReference type="Pfam" id="PF02434">
    <property type="entry name" value="Fringe"/>
    <property type="match status" value="1"/>
</dbReference>
<feature type="domain" description="Fringe-like glycosyltransferase" evidence="9">
    <location>
        <begin position="141"/>
        <end position="226"/>
    </location>
</feature>
<evidence type="ECO:0000256" key="5">
    <source>
        <dbReference type="ARBA" id="ARBA00022968"/>
    </source>
</evidence>
<evidence type="ECO:0000256" key="3">
    <source>
        <dbReference type="ARBA" id="ARBA00022679"/>
    </source>
</evidence>
<protein>
    <submittedName>
        <fullName evidence="10">Fringe glycosyltransferase</fullName>
    </submittedName>
</protein>
<dbReference type="STRING" id="103372.F4W509"/>
<dbReference type="Gene3D" id="3.90.550.50">
    <property type="match status" value="1"/>
</dbReference>
<dbReference type="GO" id="GO:0016020">
    <property type="term" value="C:membrane"/>
    <property type="evidence" value="ECO:0007669"/>
    <property type="project" value="UniProtKB-SubCell"/>
</dbReference>
<organism evidence="11">
    <name type="scientific">Acromyrmex echinatior</name>
    <name type="common">Panamanian leafcutter ant</name>
    <name type="synonym">Acromyrmex octospinosus echinatior</name>
    <dbReference type="NCBI Taxonomy" id="103372"/>
    <lineage>
        <taxon>Eukaryota</taxon>
        <taxon>Metazoa</taxon>
        <taxon>Ecdysozoa</taxon>
        <taxon>Arthropoda</taxon>
        <taxon>Hexapoda</taxon>
        <taxon>Insecta</taxon>
        <taxon>Pterygota</taxon>
        <taxon>Neoptera</taxon>
        <taxon>Endopterygota</taxon>
        <taxon>Hymenoptera</taxon>
        <taxon>Apocrita</taxon>
        <taxon>Aculeata</taxon>
        <taxon>Formicoidea</taxon>
        <taxon>Formicidae</taxon>
        <taxon>Myrmicinae</taxon>
        <taxon>Acromyrmex</taxon>
    </lineage>
</organism>
<evidence type="ECO:0000256" key="2">
    <source>
        <dbReference type="ARBA" id="ARBA00022676"/>
    </source>
</evidence>
<dbReference type="InterPro" id="IPR003378">
    <property type="entry name" value="Fringe-like_glycosylTrfase"/>
</dbReference>
<dbReference type="InParanoid" id="F4W509"/>
<evidence type="ECO:0000256" key="6">
    <source>
        <dbReference type="ARBA" id="ARBA00022989"/>
    </source>
</evidence>
<feature type="transmembrane region" description="Helical" evidence="8">
    <location>
        <begin position="70"/>
        <end position="91"/>
    </location>
</feature>
<dbReference type="AlphaFoldDB" id="F4W509"/>
<keyword evidence="7 8" id="KW-0472">Membrane</keyword>
<keyword evidence="6 8" id="KW-1133">Transmembrane helix</keyword>
<keyword evidence="11" id="KW-1185">Reference proteome</keyword>
<evidence type="ECO:0000256" key="7">
    <source>
        <dbReference type="ARBA" id="ARBA00023136"/>
    </source>
</evidence>
<evidence type="ECO:0000256" key="4">
    <source>
        <dbReference type="ARBA" id="ARBA00022692"/>
    </source>
</evidence>
<accession>F4W509</accession>
<keyword evidence="4 8" id="KW-0812">Transmembrane</keyword>
<keyword evidence="5" id="KW-0735">Signal-anchor</keyword>
<sequence length="242" mass="26826">MIRVFSFAGRNEDGDAAAWSSMNPKDKCADPAVVEQGSWLCKPASSSPQACTPLAVGAGMMPRSLPTRRGLQALALVIATAYATILLYQAIAPRQWVDEMNVAEVNSRNVIVEVPASRKLINEELPMTLPVATATMAPFTTNLNDVFISVKTTRHYHHSRLPAIIDTWFQFARNQTWFFTDRDDPYFQNQTNGHMINTKCSSSHNRRALCCKMSVEFDRFLDSGRKLNNSSSAGASPFGYAL</sequence>
<dbReference type="Proteomes" id="UP000007755">
    <property type="component" value="Unassembled WGS sequence"/>
</dbReference>
<dbReference type="OrthoDB" id="8959630at2759"/>
<evidence type="ECO:0000256" key="1">
    <source>
        <dbReference type="ARBA" id="ARBA00004606"/>
    </source>
</evidence>
<evidence type="ECO:0000256" key="8">
    <source>
        <dbReference type="SAM" id="Phobius"/>
    </source>
</evidence>
<gene>
    <name evidence="10" type="ORF">G5I_00497</name>
</gene>
<dbReference type="GO" id="GO:0016757">
    <property type="term" value="F:glycosyltransferase activity"/>
    <property type="evidence" value="ECO:0007669"/>
    <property type="project" value="UniProtKB-KW"/>
</dbReference>
<keyword evidence="3 10" id="KW-0808">Transferase</keyword>
<comment type="subcellular location">
    <subcellularLocation>
        <location evidence="1">Membrane</location>
        <topology evidence="1">Single-pass type II membrane protein</topology>
    </subcellularLocation>
</comment>
<proteinExistence type="predicted"/>
<name>F4W509_ACREC</name>
<evidence type="ECO:0000313" key="11">
    <source>
        <dbReference type="Proteomes" id="UP000007755"/>
    </source>
</evidence>